<proteinExistence type="predicted"/>
<dbReference type="Pfam" id="PF14504">
    <property type="entry name" value="CAP_assoc_N"/>
    <property type="match status" value="1"/>
</dbReference>
<accession>A0ABT0XGF0</accession>
<dbReference type="InterPro" id="IPR035940">
    <property type="entry name" value="CAP_sf"/>
</dbReference>
<dbReference type="Gene3D" id="3.40.33.10">
    <property type="entry name" value="CAP"/>
    <property type="match status" value="1"/>
</dbReference>
<evidence type="ECO:0000313" key="4">
    <source>
        <dbReference type="Proteomes" id="UP001203665"/>
    </source>
</evidence>
<dbReference type="EMBL" id="JAMQJY010000001">
    <property type="protein sequence ID" value="MCM2674850.1"/>
    <property type="molecule type" value="Genomic_DNA"/>
</dbReference>
<dbReference type="Proteomes" id="UP001203665">
    <property type="component" value="Unassembled WGS sequence"/>
</dbReference>
<sequence>MMGKRLGLLAALLLILVIMIVEVTQKDEVQRWFAETPFKQDQLQEKQVPSEEALEGRRGESGVVLDQLIDMTEDELKQAFGEPERKDPSSYGYEWWIYPINSHSYLQAGVADGNVVTCYYMGDELSDPIFDGQLTYENLSSENEFETTLEVKNDSGTFQFRLTEEDIRARPLIEYGDNWLQLYFDIHTSELSTVRLLTTDMLLKQKPYWMTYRGTIPEEKTLSSEEWKAIEVGEEKQIFHLTNMIRRKHGLEPYKWNEDVRNIAYKHSLDMVVNDYFDHISPMYGKLDARFIAGEVPFKTAWRKYCSELCRWRGGR</sequence>
<dbReference type="CDD" id="cd05379">
    <property type="entry name" value="CAP_bacterial"/>
    <property type="match status" value="1"/>
</dbReference>
<dbReference type="InterPro" id="IPR014044">
    <property type="entry name" value="CAP_dom"/>
</dbReference>
<dbReference type="RefSeq" id="WP_251604963.1">
    <property type="nucleotide sequence ID" value="NZ_JAMQJY010000001.1"/>
</dbReference>
<reference evidence="3" key="1">
    <citation type="submission" date="2022-06" db="EMBL/GenBank/DDBJ databases">
        <title>Alkalicoccobacillus porphyridii sp. nov., isolated from a marine red alga, Porphyridium purpureum and reclassification of Shouchella plakortidis and Shouchella gibsonii as Alkalicoccobacillus plakortidis comb. nov. and Alkalicoccobacillus gibsonii comb. nov.</title>
        <authorList>
            <person name="Kim K.H."/>
            <person name="Lee J.K."/>
            <person name="Han D.M."/>
            <person name="Baek J.H."/>
            <person name="Jeon C.O."/>
        </authorList>
    </citation>
    <scope>NUCLEOTIDE SEQUENCE</scope>
    <source>
        <strain evidence="3">DSM 19153</strain>
    </source>
</reference>
<feature type="domain" description="SCP" evidence="1">
    <location>
        <begin position="240"/>
        <end position="283"/>
    </location>
</feature>
<organism evidence="3 4">
    <name type="scientific">Alkalicoccobacillus plakortidis</name>
    <dbReference type="NCBI Taxonomy" id="444060"/>
    <lineage>
        <taxon>Bacteria</taxon>
        <taxon>Bacillati</taxon>
        <taxon>Bacillota</taxon>
        <taxon>Bacilli</taxon>
        <taxon>Bacillales</taxon>
        <taxon>Bacillaceae</taxon>
        <taxon>Alkalicoccobacillus</taxon>
    </lineage>
</organism>
<dbReference type="PANTHER" id="PTHR31157">
    <property type="entry name" value="SCP DOMAIN-CONTAINING PROTEIN"/>
    <property type="match status" value="1"/>
</dbReference>
<dbReference type="PANTHER" id="PTHR31157:SF26">
    <property type="entry name" value="SCP-LIKE EXTRACELLULAR PROTEIN"/>
    <property type="match status" value="1"/>
</dbReference>
<dbReference type="InterPro" id="IPR029410">
    <property type="entry name" value="CAP_assoc"/>
</dbReference>
<name>A0ABT0XGF0_9BACI</name>
<evidence type="ECO:0000259" key="2">
    <source>
        <dbReference type="Pfam" id="PF14504"/>
    </source>
</evidence>
<keyword evidence="4" id="KW-1185">Reference proteome</keyword>
<feature type="domain" description="CAP-associated" evidence="2">
    <location>
        <begin position="69"/>
        <end position="208"/>
    </location>
</feature>
<comment type="caution">
    <text evidence="3">The sequence shown here is derived from an EMBL/GenBank/DDBJ whole genome shotgun (WGS) entry which is preliminary data.</text>
</comment>
<dbReference type="SUPFAM" id="SSF55797">
    <property type="entry name" value="PR-1-like"/>
    <property type="match status" value="1"/>
</dbReference>
<evidence type="ECO:0000313" key="3">
    <source>
        <dbReference type="EMBL" id="MCM2674850.1"/>
    </source>
</evidence>
<evidence type="ECO:0000259" key="1">
    <source>
        <dbReference type="Pfam" id="PF00188"/>
    </source>
</evidence>
<dbReference type="Pfam" id="PF00188">
    <property type="entry name" value="CAP"/>
    <property type="match status" value="1"/>
</dbReference>
<protein>
    <submittedName>
        <fullName evidence="3">CAP-associated domain-containing protein</fullName>
    </submittedName>
</protein>
<gene>
    <name evidence="3" type="ORF">NDM98_04570</name>
</gene>